<dbReference type="OrthoDB" id="2365408at2759"/>
<evidence type="ECO:0000313" key="1">
    <source>
        <dbReference type="EMBL" id="OAD73547.1"/>
    </source>
</evidence>
<sequence length="612" mass="70872">MLASELPFEITLLVANFLQPRDKVQSCLVCKAWLPAFQESLFETLFIQSEASANKLMDSINSSISPLQRYGHKTRTLNIGKNTSLGDQQLYTLQQHLPYLENFRWYSASVKLLRSIDFGGWNLWAESLTNLEITVKFCIHTELPRTFTLIRSNLCRLKRLKFYTAYTTLFTYTFDDFELLNDQLPELTYMSLSAQFKEMSPAELLKVNKVEPRPYFKTLEIVIKNTTYEWLYYIAIKYPNISTLPRFDFSRSIADMQTSQAPKMFAELLYPFQHLANISVHANTPSEQIYLNFINQLCLFNVPIKAIDLNIHDSSSNNISSNNILESTKIFANTLEKIKIIYLQEDILHLSFSEKLEYYPRLVDLNIYISNATVMLDILLEKCPALKTLTITDGFLTFRSDFPLFSMEYGLSDLSLSFMSISASTLNNISISCKNLSSMHLEFVDITGPRQKHAVENCIDMSSTHFTKLYIESTQFINTLDQDRISTFAFSASLSYNIETRTLTLKENKNDVYLVQIPTENIWVYSSPSNSINHRQLQSTTLKLNEEDSKEVEEYFRKYPGMVRAEYTKDQLRETIKDLSIGRWASQLYNGYVRFKYGSARNLCLRQPSNNK</sequence>
<dbReference type="SUPFAM" id="SSF81383">
    <property type="entry name" value="F-box domain"/>
    <property type="match status" value="1"/>
</dbReference>
<dbReference type="EMBL" id="KV440981">
    <property type="protein sequence ID" value="OAD73547.1"/>
    <property type="molecule type" value="Genomic_DNA"/>
</dbReference>
<name>A0A162PJV5_PHYB8</name>
<dbReference type="GeneID" id="29002090"/>
<dbReference type="RefSeq" id="XP_018291587.1">
    <property type="nucleotide sequence ID" value="XM_018441184.1"/>
</dbReference>
<protein>
    <recommendedName>
        <fullName evidence="3">F-box domain-containing protein</fullName>
    </recommendedName>
</protein>
<dbReference type="InterPro" id="IPR036047">
    <property type="entry name" value="F-box-like_dom_sf"/>
</dbReference>
<keyword evidence="2" id="KW-1185">Reference proteome</keyword>
<dbReference type="AlphaFoldDB" id="A0A162PJV5"/>
<dbReference type="Proteomes" id="UP000077315">
    <property type="component" value="Unassembled WGS sequence"/>
</dbReference>
<dbReference type="InParanoid" id="A0A162PJV5"/>
<dbReference type="Gene3D" id="3.80.10.10">
    <property type="entry name" value="Ribonuclease Inhibitor"/>
    <property type="match status" value="1"/>
</dbReference>
<accession>A0A162PJV5</accession>
<dbReference type="VEuPathDB" id="FungiDB:PHYBLDRAFT_63795"/>
<reference evidence="2" key="1">
    <citation type="submission" date="2015-06" db="EMBL/GenBank/DDBJ databases">
        <title>Expansion of signal transduction pathways in fungi by whole-genome duplication.</title>
        <authorList>
            <consortium name="DOE Joint Genome Institute"/>
            <person name="Corrochano L.M."/>
            <person name="Kuo A."/>
            <person name="Marcet-Houben M."/>
            <person name="Polaino S."/>
            <person name="Salamov A."/>
            <person name="Villalobos J.M."/>
            <person name="Alvarez M.I."/>
            <person name="Avalos J."/>
            <person name="Benito E.P."/>
            <person name="Benoit I."/>
            <person name="Burger G."/>
            <person name="Camino L.P."/>
            <person name="Canovas D."/>
            <person name="Cerda-Olmedo E."/>
            <person name="Cheng J.-F."/>
            <person name="Dominguez A."/>
            <person name="Elias M."/>
            <person name="Eslava A.P."/>
            <person name="Glaser F."/>
            <person name="Grimwood J."/>
            <person name="Gutierrez G."/>
            <person name="Heitman J."/>
            <person name="Henrissat B."/>
            <person name="Iturriaga E.A."/>
            <person name="Lang B.F."/>
            <person name="Lavin J.L."/>
            <person name="Lee S."/>
            <person name="Li W."/>
            <person name="Lindquist E."/>
            <person name="Lopez-Garcia S."/>
            <person name="Luque E.M."/>
            <person name="Marcos A.T."/>
            <person name="Martin J."/>
            <person name="McCluskey K."/>
            <person name="Medina H.R."/>
            <person name="Miralles-Duran A."/>
            <person name="Miyazaki A."/>
            <person name="Munoz-Torres E."/>
            <person name="Oguiza J.A."/>
            <person name="Ohm R."/>
            <person name="Olmedo M."/>
            <person name="Orejas M."/>
            <person name="Ortiz-Castellanos L."/>
            <person name="Pisabarro A.G."/>
            <person name="Rodriguez-Romero J."/>
            <person name="Ruiz-Herrera J."/>
            <person name="Ruiz-Vazquez R."/>
            <person name="Sanz C."/>
            <person name="Schackwitz W."/>
            <person name="Schmutz J."/>
            <person name="Shahriari M."/>
            <person name="Shelest E."/>
            <person name="Silva-Franco F."/>
            <person name="Soanes D."/>
            <person name="Syed K."/>
            <person name="Tagua V.G."/>
            <person name="Talbot N.J."/>
            <person name="Thon M."/>
            <person name="De vries R.P."/>
            <person name="Wiebenga A."/>
            <person name="Yadav J.S."/>
            <person name="Braun E.L."/>
            <person name="Baker S."/>
            <person name="Garre V."/>
            <person name="Horwitz B."/>
            <person name="Torres-Martinez S."/>
            <person name="Idnurm A."/>
            <person name="Herrera-Estrella A."/>
            <person name="Gabaldon T."/>
            <person name="Grigoriev I.V."/>
        </authorList>
    </citation>
    <scope>NUCLEOTIDE SEQUENCE [LARGE SCALE GENOMIC DNA]</scope>
    <source>
        <strain evidence="2">NRRL 1555(-)</strain>
    </source>
</reference>
<dbReference type="InterPro" id="IPR032675">
    <property type="entry name" value="LRR_dom_sf"/>
</dbReference>
<proteinExistence type="predicted"/>
<evidence type="ECO:0008006" key="3">
    <source>
        <dbReference type="Google" id="ProtNLM"/>
    </source>
</evidence>
<organism evidence="1 2">
    <name type="scientific">Phycomyces blakesleeanus (strain ATCC 8743b / DSM 1359 / FGSC 10004 / NBRC 33097 / NRRL 1555)</name>
    <dbReference type="NCBI Taxonomy" id="763407"/>
    <lineage>
        <taxon>Eukaryota</taxon>
        <taxon>Fungi</taxon>
        <taxon>Fungi incertae sedis</taxon>
        <taxon>Mucoromycota</taxon>
        <taxon>Mucoromycotina</taxon>
        <taxon>Mucoromycetes</taxon>
        <taxon>Mucorales</taxon>
        <taxon>Phycomycetaceae</taxon>
        <taxon>Phycomyces</taxon>
    </lineage>
</organism>
<evidence type="ECO:0000313" key="2">
    <source>
        <dbReference type="Proteomes" id="UP000077315"/>
    </source>
</evidence>
<gene>
    <name evidence="1" type="ORF">PHYBLDRAFT_63795</name>
</gene>